<organism evidence="1 2">
    <name type="scientific">Kluyvera ascorbata</name>
    <dbReference type="NCBI Taxonomy" id="51288"/>
    <lineage>
        <taxon>Bacteria</taxon>
        <taxon>Pseudomonadati</taxon>
        <taxon>Pseudomonadota</taxon>
        <taxon>Gammaproteobacteria</taxon>
        <taxon>Enterobacterales</taxon>
        <taxon>Enterobacteriaceae</taxon>
        <taxon>Kluyvera</taxon>
    </lineage>
</organism>
<dbReference type="Proteomes" id="UP000268051">
    <property type="component" value="Unassembled WGS sequence"/>
</dbReference>
<evidence type="ECO:0000313" key="1">
    <source>
        <dbReference type="EMBL" id="ROU08420.1"/>
    </source>
</evidence>
<comment type="caution">
    <text evidence="1">The sequence shown here is derived from an EMBL/GenBank/DDBJ whole genome shotgun (WGS) entry which is preliminary data.</text>
</comment>
<dbReference type="AlphaFoldDB" id="A0A3N2RLS8"/>
<reference evidence="1 2" key="1">
    <citation type="submission" date="2018-10" db="EMBL/GenBank/DDBJ databases">
        <title>Horizontal transference of carbapenem resistance between Klebsiella pneumoniae and Kluyvera ascorbata during abdominal infection: a case report.</title>
        <authorList>
            <person name="Raro O.H.F."/>
            <person name="Lima-Morales D."/>
            <person name="Barth A.L."/>
            <person name="Paim T.G.S."/>
            <person name="Mott M.P."/>
            <person name="Riche C.V.W."/>
            <person name="Teixeira U.F."/>
            <person name="Waechter F."/>
            <person name="Dias C.A.G."/>
        </authorList>
    </citation>
    <scope>NUCLEOTIDE SEQUENCE [LARGE SCALE GENOMIC DNA]</scope>
    <source>
        <strain evidence="1 2">OT2</strain>
    </source>
</reference>
<dbReference type="RefSeq" id="WP_123652888.1">
    <property type="nucleotide sequence ID" value="NZ_JBIMFB010000001.1"/>
</dbReference>
<name>A0A3N2RLS8_9ENTR</name>
<gene>
    <name evidence="1" type="ORF">EB837_26310</name>
</gene>
<protein>
    <submittedName>
        <fullName evidence="1">Uncharacterized protein</fullName>
    </submittedName>
</protein>
<accession>A0A3N2RLS8</accession>
<sequence>MSGYRFTKMMLSKYIFFMAIVMMPSIAISDVKKTNDVVLDSESTEVKQWKEFHTKQIIVELNEPELRCVSILIERKKHFRANFSEDEFHSYLDEMDRIYDFINGLRGNVSIYKQQGIKIVLIYKQNMPLGTFNNRENIPSTSVNVGNYRLSGLELFCIKTTPGRYFILSDLYSRNDEYDDYILLFSNVHYDK</sequence>
<dbReference type="EMBL" id="RHFN01000086">
    <property type="protein sequence ID" value="ROU08420.1"/>
    <property type="molecule type" value="Genomic_DNA"/>
</dbReference>
<evidence type="ECO:0000313" key="2">
    <source>
        <dbReference type="Proteomes" id="UP000268051"/>
    </source>
</evidence>
<proteinExistence type="predicted"/>